<feature type="domain" description="Mycothiol-dependent maleylpyruvate isomerase metal-binding" evidence="1">
    <location>
        <begin position="18"/>
        <end position="160"/>
    </location>
</feature>
<keyword evidence="2" id="KW-0413">Isomerase</keyword>
<dbReference type="InterPro" id="IPR024344">
    <property type="entry name" value="MDMPI_metal-binding"/>
</dbReference>
<accession>A0ABU8RHN2</accession>
<proteinExistence type="predicted"/>
<dbReference type="InterPro" id="IPR034660">
    <property type="entry name" value="DinB/YfiT-like"/>
</dbReference>
<organism evidence="2 3">
    <name type="scientific">Pseudokineococcus basanitobsidens</name>
    <dbReference type="NCBI Taxonomy" id="1926649"/>
    <lineage>
        <taxon>Bacteria</taxon>
        <taxon>Bacillati</taxon>
        <taxon>Actinomycetota</taxon>
        <taxon>Actinomycetes</taxon>
        <taxon>Kineosporiales</taxon>
        <taxon>Kineosporiaceae</taxon>
        <taxon>Pseudokineococcus</taxon>
    </lineage>
</organism>
<evidence type="ECO:0000259" key="1">
    <source>
        <dbReference type="Pfam" id="PF11716"/>
    </source>
</evidence>
<name>A0ABU8RHN2_9ACTN</name>
<dbReference type="Gene3D" id="1.20.120.450">
    <property type="entry name" value="dinb family like domain"/>
    <property type="match status" value="1"/>
</dbReference>
<keyword evidence="3" id="KW-1185">Reference proteome</keyword>
<comment type="caution">
    <text evidence="2">The sequence shown here is derived from an EMBL/GenBank/DDBJ whole genome shotgun (WGS) entry which is preliminary data.</text>
</comment>
<dbReference type="Pfam" id="PF11716">
    <property type="entry name" value="MDMPI_N"/>
    <property type="match status" value="1"/>
</dbReference>
<reference evidence="2 3" key="1">
    <citation type="journal article" date="2017" name="Int. J. Syst. Evol. Microbiol.">
        <title>Pseudokineococcus basanitobsidens sp. nov., isolated from volcanic rock.</title>
        <authorList>
            <person name="Lee D.W."/>
            <person name="Park M.Y."/>
            <person name="Kim J.J."/>
            <person name="Kim B.S."/>
        </authorList>
    </citation>
    <scope>NUCLEOTIDE SEQUENCE [LARGE SCALE GENOMIC DNA]</scope>
    <source>
        <strain evidence="2 3">DSM 103726</strain>
    </source>
</reference>
<sequence>MALTVPVDRARPAFLDSVTSFVDAVGALDELALLEASRCRGWTRLDVVVHVLTGWQEVLAGLVSPVDDPPTVDAASFWTAFADAADADEVAVLMAQRRRSAAYARPSAAVEHLRDVAGSVRRGTAAAASGDRRWLGEVFDVGDFLATWAVEDAVHQLDLRCAGPVPPDALALARETVEALAGRALPTDDHVEAVLVGTGRLGAPVGWGEDLRGRLPALG</sequence>
<dbReference type="SUPFAM" id="SSF109854">
    <property type="entry name" value="DinB/YfiT-like putative metalloenzymes"/>
    <property type="match status" value="1"/>
</dbReference>
<dbReference type="Proteomes" id="UP001387100">
    <property type="component" value="Unassembled WGS sequence"/>
</dbReference>
<dbReference type="EMBL" id="JBBIAA010000003">
    <property type="protein sequence ID" value="MEJ5944590.1"/>
    <property type="molecule type" value="Genomic_DNA"/>
</dbReference>
<dbReference type="RefSeq" id="WP_339573975.1">
    <property type="nucleotide sequence ID" value="NZ_JBBIAA010000003.1"/>
</dbReference>
<dbReference type="GO" id="GO:0016853">
    <property type="term" value="F:isomerase activity"/>
    <property type="evidence" value="ECO:0007669"/>
    <property type="project" value="UniProtKB-KW"/>
</dbReference>
<gene>
    <name evidence="2" type="ORF">WDZ17_04700</name>
</gene>
<protein>
    <submittedName>
        <fullName evidence="2">Maleylpyruvate isomerase N-terminal domain-containing protein</fullName>
    </submittedName>
</protein>
<evidence type="ECO:0000313" key="2">
    <source>
        <dbReference type="EMBL" id="MEJ5944590.1"/>
    </source>
</evidence>
<evidence type="ECO:0000313" key="3">
    <source>
        <dbReference type="Proteomes" id="UP001387100"/>
    </source>
</evidence>